<keyword evidence="9" id="KW-1185">Reference proteome</keyword>
<evidence type="ECO:0000313" key="8">
    <source>
        <dbReference type="EMBL" id="GER69035.1"/>
    </source>
</evidence>
<dbReference type="InterPro" id="IPR022781">
    <property type="entry name" value="Flagellar_biosynth_FliO"/>
</dbReference>
<evidence type="ECO:0000256" key="7">
    <source>
        <dbReference type="SAM" id="SignalP"/>
    </source>
</evidence>
<dbReference type="RefSeq" id="WP_151679144.1">
    <property type="nucleotide sequence ID" value="NZ_BKZQ01000003.1"/>
</dbReference>
<keyword evidence="8" id="KW-0282">Flagellum</keyword>
<comment type="subcellular location">
    <subcellularLocation>
        <location evidence="1">Cell membrane</location>
    </subcellularLocation>
</comment>
<keyword evidence="2" id="KW-1003">Cell membrane</keyword>
<dbReference type="Proteomes" id="UP000391919">
    <property type="component" value="Unassembled WGS sequence"/>
</dbReference>
<evidence type="ECO:0000256" key="1">
    <source>
        <dbReference type="ARBA" id="ARBA00004236"/>
    </source>
</evidence>
<feature type="signal peptide" evidence="7">
    <location>
        <begin position="1"/>
        <end position="30"/>
    </location>
</feature>
<comment type="caution">
    <text evidence="8">The sequence shown here is derived from an EMBL/GenBank/DDBJ whole genome shotgun (WGS) entry which is preliminary data.</text>
</comment>
<dbReference type="EMBL" id="BKZQ01000003">
    <property type="protein sequence ID" value="GER69035.1"/>
    <property type="molecule type" value="Genomic_DNA"/>
</dbReference>
<keyword evidence="5 6" id="KW-0472">Membrane</keyword>
<evidence type="ECO:0000256" key="2">
    <source>
        <dbReference type="ARBA" id="ARBA00022475"/>
    </source>
</evidence>
<keyword evidence="7" id="KW-0732">Signal</keyword>
<protein>
    <submittedName>
        <fullName evidence="8">Flagellar biosynthetic protein FliZ</fullName>
    </submittedName>
</protein>
<dbReference type="GO" id="GO:0044781">
    <property type="term" value="P:bacterial-type flagellum organization"/>
    <property type="evidence" value="ECO:0007669"/>
    <property type="project" value="InterPro"/>
</dbReference>
<dbReference type="Pfam" id="PF04347">
    <property type="entry name" value="FliO"/>
    <property type="match status" value="1"/>
</dbReference>
<evidence type="ECO:0000256" key="3">
    <source>
        <dbReference type="ARBA" id="ARBA00022692"/>
    </source>
</evidence>
<evidence type="ECO:0000313" key="9">
    <source>
        <dbReference type="Proteomes" id="UP000391919"/>
    </source>
</evidence>
<evidence type="ECO:0000256" key="5">
    <source>
        <dbReference type="ARBA" id="ARBA00023136"/>
    </source>
</evidence>
<keyword evidence="8" id="KW-0966">Cell projection</keyword>
<organism evidence="8 9">
    <name type="scientific">Weizmannia acidilactici</name>
    <dbReference type="NCBI Taxonomy" id="2607726"/>
    <lineage>
        <taxon>Bacteria</taxon>
        <taxon>Bacillati</taxon>
        <taxon>Bacillota</taxon>
        <taxon>Bacilli</taxon>
        <taxon>Bacillales</taxon>
        <taxon>Bacillaceae</taxon>
        <taxon>Heyndrickxia</taxon>
    </lineage>
</organism>
<keyword evidence="8" id="KW-0969">Cilium</keyword>
<sequence length="227" mass="25601">MQSQFSKGLTFLGVLLYLLYGLYTPGYAHAASFNGNVKECIENPKQCEKQQTDAKTSSKQSGSGSESASPVVTIWDIARMIFALIFVICLLYVVLKFINKRSRSYQNSKLIQNFGGTPLGGNKSLQVVKAGRRILILGVGEDVHLIKEIDDQEEVKTFVDQYNQKLEQTLEPRDVATKLLNYLKNMQKTTKVQTPFGELLKSQILAMKQERAAAMKELELKEKRKDE</sequence>
<proteinExistence type="predicted"/>
<evidence type="ECO:0000256" key="4">
    <source>
        <dbReference type="ARBA" id="ARBA00022989"/>
    </source>
</evidence>
<name>A0A5J4JEN5_9BACI</name>
<keyword evidence="3 6" id="KW-0812">Transmembrane</keyword>
<gene>
    <name evidence="8" type="primary">fliZ</name>
    <name evidence="8" type="ORF">BpJC7_03380</name>
</gene>
<feature type="transmembrane region" description="Helical" evidence="6">
    <location>
        <begin position="77"/>
        <end position="95"/>
    </location>
</feature>
<accession>A0A5J4JEN5</accession>
<feature type="chain" id="PRO_5023907608" evidence="7">
    <location>
        <begin position="31"/>
        <end position="227"/>
    </location>
</feature>
<keyword evidence="4 6" id="KW-1133">Transmembrane helix</keyword>
<dbReference type="GO" id="GO:0016020">
    <property type="term" value="C:membrane"/>
    <property type="evidence" value="ECO:0007669"/>
    <property type="project" value="InterPro"/>
</dbReference>
<dbReference type="AlphaFoldDB" id="A0A5J4JEN5"/>
<evidence type="ECO:0000256" key="6">
    <source>
        <dbReference type="SAM" id="Phobius"/>
    </source>
</evidence>
<reference evidence="8 9" key="1">
    <citation type="submission" date="2019-09" db="EMBL/GenBank/DDBJ databases">
        <title>Draft genome sequence of Bacillus sp. JC-7.</title>
        <authorList>
            <person name="Tanaka N."/>
            <person name="Shiwa Y."/>
            <person name="Fujita N."/>
            <person name="Tanasupawat S."/>
        </authorList>
    </citation>
    <scope>NUCLEOTIDE SEQUENCE [LARGE SCALE GENOMIC DNA]</scope>
    <source>
        <strain evidence="8 9">JC-7</strain>
    </source>
</reference>